<dbReference type="Gene3D" id="3.50.50.60">
    <property type="entry name" value="FAD/NAD(P)-binding domain"/>
    <property type="match status" value="2"/>
</dbReference>
<evidence type="ECO:0000256" key="8">
    <source>
        <dbReference type="PIRSR" id="PIRSR000350-3"/>
    </source>
</evidence>
<feature type="binding site" evidence="8">
    <location>
        <position position="111"/>
    </location>
    <ligand>
        <name>FAD</name>
        <dbReference type="ChEBI" id="CHEBI:57692"/>
    </ligand>
</feature>
<name>A0A931BTM6_9HYPH</name>
<dbReference type="FunFam" id="3.30.390.30:FF:000001">
    <property type="entry name" value="Dihydrolipoyl dehydrogenase"/>
    <property type="match status" value="1"/>
</dbReference>
<dbReference type="Pfam" id="PF02852">
    <property type="entry name" value="Pyr_redox_dim"/>
    <property type="match status" value="1"/>
</dbReference>
<protein>
    <submittedName>
        <fullName evidence="14">FAD-dependent oxidoreductase</fullName>
    </submittedName>
</protein>
<comment type="cofactor">
    <cofactor evidence="8">
        <name>FAD</name>
        <dbReference type="ChEBI" id="CHEBI:57692"/>
    </cofactor>
    <text evidence="8">Binds 1 FAD per subunit.</text>
</comment>
<dbReference type="InterPro" id="IPR012999">
    <property type="entry name" value="Pyr_OxRdtase_I_AS"/>
</dbReference>
<keyword evidence="4" id="KW-0521">NADP</keyword>
<dbReference type="SUPFAM" id="SSF55424">
    <property type="entry name" value="FAD/NAD-linked reductases, dimerisation (C-terminal) domain"/>
    <property type="match status" value="1"/>
</dbReference>
<evidence type="ECO:0000256" key="1">
    <source>
        <dbReference type="ARBA" id="ARBA00007532"/>
    </source>
</evidence>
<dbReference type="GO" id="GO:0016668">
    <property type="term" value="F:oxidoreductase activity, acting on a sulfur group of donors, NAD(P) as acceptor"/>
    <property type="evidence" value="ECO:0007669"/>
    <property type="project" value="InterPro"/>
</dbReference>
<feature type="binding site" evidence="8">
    <location>
        <begin position="231"/>
        <end position="238"/>
    </location>
    <ligand>
        <name>NAD(+)</name>
        <dbReference type="ChEBI" id="CHEBI:57540"/>
    </ligand>
</feature>
<keyword evidence="2 10" id="KW-0285">Flavoprotein</keyword>
<evidence type="ECO:0000256" key="10">
    <source>
        <dbReference type="RuleBase" id="RU003691"/>
    </source>
</evidence>
<keyword evidence="8" id="KW-0520">NAD</keyword>
<dbReference type="InterPro" id="IPR016156">
    <property type="entry name" value="FAD/NAD-linked_Rdtase_dimer_sf"/>
</dbReference>
<proteinExistence type="inferred from homology"/>
<dbReference type="GO" id="GO:0050660">
    <property type="term" value="F:flavin adenine dinucleotide binding"/>
    <property type="evidence" value="ECO:0007669"/>
    <property type="project" value="TreeGrafter"/>
</dbReference>
<dbReference type="PANTHER" id="PTHR43014">
    <property type="entry name" value="MERCURIC REDUCTASE"/>
    <property type="match status" value="1"/>
</dbReference>
<keyword evidence="15" id="KW-1185">Reference proteome</keyword>
<comment type="caution">
    <text evidence="14">The sequence shown here is derived from an EMBL/GenBank/DDBJ whole genome shotgun (WGS) entry which is preliminary data.</text>
</comment>
<feature type="binding site" evidence="8">
    <location>
        <begin position="194"/>
        <end position="196"/>
    </location>
    <ligand>
        <name>FAD</name>
        <dbReference type="ChEBI" id="CHEBI:57692"/>
    </ligand>
</feature>
<evidence type="ECO:0000256" key="6">
    <source>
        <dbReference type="ARBA" id="ARBA00023157"/>
    </source>
</evidence>
<comment type="similarity">
    <text evidence="1 10">Belongs to the class-I pyridine nucleotide-disulfide oxidoreductase family.</text>
</comment>
<dbReference type="Gene3D" id="3.30.390.30">
    <property type="match status" value="1"/>
</dbReference>
<keyword evidence="7 10" id="KW-0676">Redox-active center</keyword>
<keyword evidence="8" id="KW-0547">Nucleotide-binding</keyword>
<keyword evidence="5 10" id="KW-0560">Oxidoreductase</keyword>
<evidence type="ECO:0000256" key="4">
    <source>
        <dbReference type="ARBA" id="ARBA00022857"/>
    </source>
</evidence>
<sequence length="528" mass="55692">MHCRRRHGLRHFTQGQEPPHARAFGGLRESRNAGSCADSCQILAGAAFQGGSCVTATDATTPLTPDLCVIGAGAAGLSVASIAASLGASVVLIESNRMGGECLNVGCVPSKALIAAARWAHERGRADGDGAAIDFSRVQQHVASVIAAIAPMDSPARYGAMGVQVIQAEAHFTDAVTVSAGGRVIKARRFVLATGSRPAIPPIPGLDQVPYLTSETVFELTERPRHLMVIGGGAVGVELAQAYRRLGAAVTVIEAGPRIVAQEDPEMVSVIERALCREGVTLRKGAAIERIELLSSGNIALRLWNGDIVEGSHLLVAAGREPRIEGLEPAGIKADASGILVNRRLKTTNRKVYAIGDCAGAIATGGRFTHVANHHAGLVIRNALFRLPARLGKTPVPRVVHTAPELATVGLSEAEARAKHGRMRILRWPLSNNDRARAEGATEGHVKAIVTRRGKILGCSIVSAQAGELIMPWVLAMARGLKVSDLAGLVYPYPTFSEATKGAAVEFLKPTAQKPWLRWLIGLVRHLG</sequence>
<feature type="domain" description="Pyridine nucleotide-disulphide oxidoreductase dimerisation" evidence="12">
    <location>
        <begin position="396"/>
        <end position="503"/>
    </location>
</feature>
<evidence type="ECO:0000313" key="14">
    <source>
        <dbReference type="EMBL" id="MBF9234498.1"/>
    </source>
</evidence>
<dbReference type="SUPFAM" id="SSF51905">
    <property type="entry name" value="FAD/NAD(P)-binding domain"/>
    <property type="match status" value="1"/>
</dbReference>
<dbReference type="EMBL" id="JADQDO010000006">
    <property type="protein sequence ID" value="MBF9234498.1"/>
    <property type="molecule type" value="Genomic_DNA"/>
</dbReference>
<evidence type="ECO:0000256" key="7">
    <source>
        <dbReference type="ARBA" id="ARBA00023284"/>
    </source>
</evidence>
<dbReference type="PROSITE" id="PS00076">
    <property type="entry name" value="PYRIDINE_REDOX_1"/>
    <property type="match status" value="1"/>
</dbReference>
<dbReference type="InterPro" id="IPR001100">
    <property type="entry name" value="Pyr_nuc-diS_OxRdtase"/>
</dbReference>
<evidence type="ECO:0000256" key="5">
    <source>
        <dbReference type="ARBA" id="ARBA00023002"/>
    </source>
</evidence>
<feature type="region of interest" description="Disordered" evidence="11">
    <location>
        <begin position="1"/>
        <end position="24"/>
    </location>
</feature>
<dbReference type="InterPro" id="IPR023753">
    <property type="entry name" value="FAD/NAD-binding_dom"/>
</dbReference>
<accession>A0A931BTM6</accession>
<feature type="domain" description="FAD/NAD(P)-binding" evidence="13">
    <location>
        <begin position="66"/>
        <end position="374"/>
    </location>
</feature>
<evidence type="ECO:0000313" key="15">
    <source>
        <dbReference type="Proteomes" id="UP000599312"/>
    </source>
</evidence>
<dbReference type="GO" id="GO:0003955">
    <property type="term" value="F:NAD(P)H dehydrogenase (quinone) activity"/>
    <property type="evidence" value="ECO:0007669"/>
    <property type="project" value="TreeGrafter"/>
</dbReference>
<evidence type="ECO:0000259" key="13">
    <source>
        <dbReference type="Pfam" id="PF07992"/>
    </source>
</evidence>
<dbReference type="PRINTS" id="PR00411">
    <property type="entry name" value="PNDRDTASEI"/>
</dbReference>
<dbReference type="InterPro" id="IPR004099">
    <property type="entry name" value="Pyr_nucl-diS_OxRdtase_dimer"/>
</dbReference>
<reference evidence="14" key="1">
    <citation type="submission" date="2020-11" db="EMBL/GenBank/DDBJ databases">
        <authorList>
            <person name="Kim M.K."/>
        </authorList>
    </citation>
    <scope>NUCLEOTIDE SEQUENCE</scope>
    <source>
        <strain evidence="14">BT350</strain>
    </source>
</reference>
<feature type="binding site" evidence="8">
    <location>
        <position position="254"/>
    </location>
    <ligand>
        <name>NAD(+)</name>
        <dbReference type="ChEBI" id="CHEBI:57540"/>
    </ligand>
</feature>
<organism evidence="14 15">
    <name type="scientific">Microvirga alba</name>
    <dbReference type="NCBI Taxonomy" id="2791025"/>
    <lineage>
        <taxon>Bacteria</taxon>
        <taxon>Pseudomonadati</taxon>
        <taxon>Pseudomonadota</taxon>
        <taxon>Alphaproteobacteria</taxon>
        <taxon>Hyphomicrobiales</taxon>
        <taxon>Methylobacteriaceae</taxon>
        <taxon>Microvirga</taxon>
    </lineage>
</organism>
<keyword evidence="6" id="KW-1015">Disulfide bond</keyword>
<evidence type="ECO:0000256" key="11">
    <source>
        <dbReference type="SAM" id="MobiDB-lite"/>
    </source>
</evidence>
<dbReference type="Pfam" id="PF07992">
    <property type="entry name" value="Pyr_redox_2"/>
    <property type="match status" value="1"/>
</dbReference>
<feature type="binding site" evidence="8">
    <location>
        <position position="357"/>
    </location>
    <ligand>
        <name>FAD</name>
        <dbReference type="ChEBI" id="CHEBI:57692"/>
    </ligand>
</feature>
<gene>
    <name evidence="14" type="ORF">I2H38_14060</name>
</gene>
<feature type="disulfide bond" description="Redox-active" evidence="9">
    <location>
        <begin position="102"/>
        <end position="107"/>
    </location>
</feature>
<evidence type="ECO:0000259" key="12">
    <source>
        <dbReference type="Pfam" id="PF02852"/>
    </source>
</evidence>
<dbReference type="PANTHER" id="PTHR43014:SF2">
    <property type="entry name" value="MERCURIC REDUCTASE"/>
    <property type="match status" value="1"/>
</dbReference>
<dbReference type="PRINTS" id="PR00368">
    <property type="entry name" value="FADPNR"/>
</dbReference>
<feature type="binding site" evidence="8">
    <location>
        <position position="319"/>
    </location>
    <ligand>
        <name>NAD(+)</name>
        <dbReference type="ChEBI" id="CHEBI:57540"/>
    </ligand>
</feature>
<dbReference type="InterPro" id="IPR036188">
    <property type="entry name" value="FAD/NAD-bd_sf"/>
</dbReference>
<evidence type="ECO:0000256" key="2">
    <source>
        <dbReference type="ARBA" id="ARBA00022630"/>
    </source>
</evidence>
<keyword evidence="3 8" id="KW-0274">FAD</keyword>
<dbReference type="Proteomes" id="UP000599312">
    <property type="component" value="Unassembled WGS sequence"/>
</dbReference>
<feature type="compositionally biased region" description="Basic residues" evidence="11">
    <location>
        <begin position="1"/>
        <end position="10"/>
    </location>
</feature>
<evidence type="ECO:0000256" key="9">
    <source>
        <dbReference type="PIRSR" id="PIRSR000350-4"/>
    </source>
</evidence>
<dbReference type="AlphaFoldDB" id="A0A931BTM6"/>
<evidence type="ECO:0000256" key="3">
    <source>
        <dbReference type="ARBA" id="ARBA00022827"/>
    </source>
</evidence>
<dbReference type="PIRSF" id="PIRSF000350">
    <property type="entry name" value="Mercury_reductase_MerA"/>
    <property type="match status" value="1"/>
</dbReference>